<dbReference type="CTD" id="9815696"/>
<evidence type="ECO:0000313" key="4">
    <source>
        <dbReference type="Proteomes" id="UP000008281"/>
    </source>
</evidence>
<feature type="region of interest" description="Disordered" evidence="1">
    <location>
        <begin position="27"/>
        <end position="72"/>
    </location>
</feature>
<feature type="chain" id="PRO_5003174228" evidence="2">
    <location>
        <begin position="23"/>
        <end position="225"/>
    </location>
</feature>
<accession>E3LMZ3</accession>
<dbReference type="EMBL" id="DS268411">
    <property type="protein sequence ID" value="EFP03096.1"/>
    <property type="molecule type" value="Genomic_DNA"/>
</dbReference>
<dbReference type="Proteomes" id="UP000008281">
    <property type="component" value="Unassembled WGS sequence"/>
</dbReference>
<feature type="signal peptide" evidence="2">
    <location>
        <begin position="1"/>
        <end position="22"/>
    </location>
</feature>
<dbReference type="KEGG" id="crq:GCK72_001765"/>
<evidence type="ECO:0000256" key="2">
    <source>
        <dbReference type="SAM" id="SignalP"/>
    </source>
</evidence>
<proteinExistence type="predicted"/>
<keyword evidence="2" id="KW-0732">Signal</keyword>
<dbReference type="AlphaFoldDB" id="E3LMZ3"/>
<keyword evidence="4" id="KW-1185">Reference proteome</keyword>
<evidence type="ECO:0000256" key="1">
    <source>
        <dbReference type="SAM" id="MobiDB-lite"/>
    </source>
</evidence>
<gene>
    <name evidence="3" type="ORF">CRE_28254</name>
</gene>
<name>E3LMZ3_CAERE</name>
<dbReference type="InParanoid" id="E3LMZ3"/>
<dbReference type="OrthoDB" id="5848265at2759"/>
<dbReference type="GeneID" id="9815696"/>
<evidence type="ECO:0000313" key="3">
    <source>
        <dbReference type="EMBL" id="EFP03096.1"/>
    </source>
</evidence>
<feature type="compositionally biased region" description="Polar residues" evidence="1">
    <location>
        <begin position="50"/>
        <end position="60"/>
    </location>
</feature>
<dbReference type="HOGENOM" id="CLU_1327404_0_0_1"/>
<sequence length="225" mass="24782">MKPNFISFLLFSFCLFAYVAQAEDIPSPGDSAAPVDASQSSSNSSALLNTLENPTNSSQKSPPPLQADQVSSDGGHVIAHDVNGEAIPPAMKAISKASAAEPSLGLHGITEQQLNLRYYNFICSSHFHLDCKLTETLQICMKDRYVAVLGLPLAFDSGSTDLVYLTKWMRQCDQNDQDQNQEAMRIIRKRIHFQNENNWEGVFKSAGMVSMTTGVLVLALKYMLF</sequence>
<reference evidence="3" key="1">
    <citation type="submission" date="2007-07" db="EMBL/GenBank/DDBJ databases">
        <title>PCAP assembly of the Caenorhabditis remanei genome.</title>
        <authorList>
            <consortium name="The Caenorhabditis remanei Sequencing Consortium"/>
            <person name="Wilson R.K."/>
        </authorList>
    </citation>
    <scope>NUCLEOTIDE SEQUENCE [LARGE SCALE GENOMIC DNA]</scope>
    <source>
        <strain evidence="3">PB4641</strain>
    </source>
</reference>
<dbReference type="RefSeq" id="XP_003114961.2">
    <property type="nucleotide sequence ID" value="XM_003114913.2"/>
</dbReference>
<feature type="compositionally biased region" description="Low complexity" evidence="1">
    <location>
        <begin position="37"/>
        <end position="49"/>
    </location>
</feature>
<organism evidence="4">
    <name type="scientific">Caenorhabditis remanei</name>
    <name type="common">Caenorhabditis vulgaris</name>
    <dbReference type="NCBI Taxonomy" id="31234"/>
    <lineage>
        <taxon>Eukaryota</taxon>
        <taxon>Metazoa</taxon>
        <taxon>Ecdysozoa</taxon>
        <taxon>Nematoda</taxon>
        <taxon>Chromadorea</taxon>
        <taxon>Rhabditida</taxon>
        <taxon>Rhabditina</taxon>
        <taxon>Rhabditomorpha</taxon>
        <taxon>Rhabditoidea</taxon>
        <taxon>Rhabditidae</taxon>
        <taxon>Peloderinae</taxon>
        <taxon>Caenorhabditis</taxon>
    </lineage>
</organism>
<dbReference type="OMA" id="RIHFQNE"/>
<dbReference type="FunCoup" id="E3LMZ3">
    <property type="interactions" value="1814"/>
</dbReference>
<protein>
    <submittedName>
        <fullName evidence="3">Uncharacterized protein</fullName>
    </submittedName>
</protein>
<dbReference type="eggNOG" id="ENOG502TGWU">
    <property type="taxonomic scope" value="Eukaryota"/>
</dbReference>